<dbReference type="Gene3D" id="3.40.50.720">
    <property type="entry name" value="NAD(P)-binding Rossmann-like Domain"/>
    <property type="match status" value="1"/>
</dbReference>
<sequence length="107" mass="11894">MTNSVDFNGRPFHFIGIGGIGMSALAYVLAKRQFPVSGSDLRPNHITHKLESIGAHIFGKQEASNLEFFRPQVLANSVVLIHQNNYLLILSQSCLKSFVQQQLTLII</sequence>
<dbReference type="EMBL" id="AP025732">
    <property type="protein sequence ID" value="BDI16505.1"/>
    <property type="molecule type" value="Genomic_DNA"/>
</dbReference>
<keyword evidence="1" id="KW-0812">Transmembrane</keyword>
<feature type="domain" description="Mur ligase N-terminal catalytic" evidence="2">
    <location>
        <begin position="12"/>
        <end position="78"/>
    </location>
</feature>
<keyword evidence="4" id="KW-1185">Reference proteome</keyword>
<accession>A0ABM7Z0L5</accession>
<feature type="transmembrane region" description="Helical" evidence="1">
    <location>
        <begin position="12"/>
        <end position="30"/>
    </location>
</feature>
<dbReference type="Pfam" id="PF01225">
    <property type="entry name" value="Mur_ligase"/>
    <property type="match status" value="1"/>
</dbReference>
<evidence type="ECO:0000313" key="3">
    <source>
        <dbReference type="EMBL" id="BDI16505.1"/>
    </source>
</evidence>
<organism evidence="3 4">
    <name type="scientific">Nostoc cf. commune SO-36</name>
    <dbReference type="NCBI Taxonomy" id="449208"/>
    <lineage>
        <taxon>Bacteria</taxon>
        <taxon>Bacillati</taxon>
        <taxon>Cyanobacteriota</taxon>
        <taxon>Cyanophyceae</taxon>
        <taxon>Nostocales</taxon>
        <taxon>Nostocaceae</taxon>
        <taxon>Nostoc</taxon>
    </lineage>
</organism>
<keyword evidence="1" id="KW-1133">Transmembrane helix</keyword>
<keyword evidence="1" id="KW-0472">Membrane</keyword>
<name>A0ABM7Z0L5_NOSCO</name>
<dbReference type="PANTHER" id="PTHR43445">
    <property type="entry name" value="UDP-N-ACETYLMURAMATE--L-ALANINE LIGASE-RELATED"/>
    <property type="match status" value="1"/>
</dbReference>
<dbReference type="Proteomes" id="UP001055453">
    <property type="component" value="Chromosome"/>
</dbReference>
<evidence type="ECO:0000259" key="2">
    <source>
        <dbReference type="Pfam" id="PF01225"/>
    </source>
</evidence>
<evidence type="ECO:0000256" key="1">
    <source>
        <dbReference type="SAM" id="Phobius"/>
    </source>
</evidence>
<reference evidence="3" key="1">
    <citation type="submission" date="2022-04" db="EMBL/GenBank/DDBJ databases">
        <title>Complete genome sequence of a cyanobacterium, Nostoc sp. SO-36, isolated in Antarctica.</title>
        <authorList>
            <person name="Kanesaki Y."/>
            <person name="Effendi D."/>
            <person name="Sakamoto T."/>
            <person name="Ohtani S."/>
            <person name="Awai K."/>
        </authorList>
    </citation>
    <scope>NUCLEOTIDE SEQUENCE</scope>
    <source>
        <strain evidence="3">SO-36</strain>
    </source>
</reference>
<proteinExistence type="predicted"/>
<dbReference type="InterPro" id="IPR000713">
    <property type="entry name" value="Mur_ligase_N"/>
</dbReference>
<dbReference type="InterPro" id="IPR050061">
    <property type="entry name" value="MurCDEF_pg_biosynth"/>
</dbReference>
<dbReference type="SUPFAM" id="SSF51984">
    <property type="entry name" value="MurCD N-terminal domain"/>
    <property type="match status" value="1"/>
</dbReference>
<dbReference type="PANTHER" id="PTHR43445:SF3">
    <property type="entry name" value="UDP-N-ACETYLMURAMATE--L-ALANINE LIGASE"/>
    <property type="match status" value="1"/>
</dbReference>
<evidence type="ECO:0000313" key="4">
    <source>
        <dbReference type="Proteomes" id="UP001055453"/>
    </source>
</evidence>
<gene>
    <name evidence="3" type="ORF">ANSO36C_23070</name>
</gene>
<protein>
    <recommendedName>
        <fullName evidence="2">Mur ligase N-terminal catalytic domain-containing protein</fullName>
    </recommendedName>
</protein>